<dbReference type="EMBL" id="CP119313">
    <property type="protein sequence ID" value="WEK18160.1"/>
    <property type="molecule type" value="Genomic_DNA"/>
</dbReference>
<evidence type="ECO:0000313" key="2">
    <source>
        <dbReference type="EMBL" id="WEK18160.1"/>
    </source>
</evidence>
<reference evidence="2" key="1">
    <citation type="submission" date="2023-03" db="EMBL/GenBank/DDBJ databases">
        <title>Andean soil-derived lignocellulolytic bacterial consortium as a source of novel taxa and putative plastic-active enzymes.</title>
        <authorList>
            <person name="Diaz-Garcia L."/>
            <person name="Chuvochina M."/>
            <person name="Feuerriegel G."/>
            <person name="Bunk B."/>
            <person name="Sproer C."/>
            <person name="Streit W.R."/>
            <person name="Rodriguez L.M."/>
            <person name="Overmann J."/>
            <person name="Jimenez D.J."/>
        </authorList>
    </citation>
    <scope>NUCLEOTIDE SEQUENCE</scope>
    <source>
        <strain evidence="2">MAG 3858</strain>
    </source>
</reference>
<dbReference type="Gene3D" id="2.50.20.10">
    <property type="entry name" value="Lipoprotein localisation LolA/LolB/LppX"/>
    <property type="match status" value="1"/>
</dbReference>
<accession>A0AAJ5W6R8</accession>
<protein>
    <submittedName>
        <fullName evidence="2">Outer membrane lipoprotein carrier protein LolA</fullName>
    </submittedName>
</protein>
<dbReference type="PANTHER" id="PTHR35869">
    <property type="entry name" value="OUTER-MEMBRANE LIPOPROTEIN CARRIER PROTEIN"/>
    <property type="match status" value="1"/>
</dbReference>
<gene>
    <name evidence="2" type="ORF">P0Y49_15320</name>
</gene>
<dbReference type="Pfam" id="PF03548">
    <property type="entry name" value="LolA"/>
    <property type="match status" value="1"/>
</dbReference>
<dbReference type="PANTHER" id="PTHR35869:SF1">
    <property type="entry name" value="OUTER-MEMBRANE LIPOPROTEIN CARRIER PROTEIN"/>
    <property type="match status" value="1"/>
</dbReference>
<evidence type="ECO:0000256" key="1">
    <source>
        <dbReference type="ARBA" id="ARBA00022729"/>
    </source>
</evidence>
<dbReference type="InterPro" id="IPR029046">
    <property type="entry name" value="LolA/LolB/LppX"/>
</dbReference>
<sequence length="216" mass="24517">MKKIVLLLIAAVGYIHEVSAQTDAKAKIILNEVSKKYRSYDVVKADFTLIINNQQANAKDTQEGTLYVKANANKYKVNMTTQDMISDGKTLWTYLKEEKEVQVTNVNHSDDALNPAKIFTIYEKGFKYLYTGDNKIGTKVYQMIDLTPTDINKSYFKIRLSIDKAAKQIASALILEKNGNRYTYNVKTFVANVKVPESTFTFDAKKYPGVEVVDLR</sequence>
<dbReference type="Proteomes" id="UP001214530">
    <property type="component" value="Chromosome"/>
</dbReference>
<proteinExistence type="predicted"/>
<dbReference type="InterPro" id="IPR004564">
    <property type="entry name" value="OM_lipoprot_carrier_LolA-like"/>
</dbReference>
<evidence type="ECO:0000313" key="3">
    <source>
        <dbReference type="Proteomes" id="UP001214530"/>
    </source>
</evidence>
<organism evidence="2 3">
    <name type="scientific">Candidatus Pedobacter colombiensis</name>
    <dbReference type="NCBI Taxonomy" id="3121371"/>
    <lineage>
        <taxon>Bacteria</taxon>
        <taxon>Pseudomonadati</taxon>
        <taxon>Bacteroidota</taxon>
        <taxon>Sphingobacteriia</taxon>
        <taxon>Sphingobacteriales</taxon>
        <taxon>Sphingobacteriaceae</taxon>
        <taxon>Pedobacter</taxon>
    </lineage>
</organism>
<keyword evidence="1" id="KW-0732">Signal</keyword>
<name>A0AAJ5W6R8_9SPHI</name>
<dbReference type="SUPFAM" id="SSF89392">
    <property type="entry name" value="Prokaryotic lipoproteins and lipoprotein localization factors"/>
    <property type="match status" value="1"/>
</dbReference>
<dbReference type="AlphaFoldDB" id="A0AAJ5W6R8"/>
<dbReference type="CDD" id="cd16325">
    <property type="entry name" value="LolA"/>
    <property type="match status" value="1"/>
</dbReference>
<keyword evidence="2" id="KW-0449">Lipoprotein</keyword>